<evidence type="ECO:0000313" key="2">
    <source>
        <dbReference type="EMBL" id="MET1256401.1"/>
    </source>
</evidence>
<evidence type="ECO:0000256" key="1">
    <source>
        <dbReference type="SAM" id="Phobius"/>
    </source>
</evidence>
<reference evidence="2 3" key="1">
    <citation type="submission" date="2024-06" db="EMBL/GenBank/DDBJ databases">
        <authorList>
            <person name="Li F."/>
        </authorList>
    </citation>
    <scope>NUCLEOTIDE SEQUENCE [LARGE SCALE GENOMIC DNA]</scope>
    <source>
        <strain evidence="2 3">GXAS 311</strain>
    </source>
</reference>
<evidence type="ECO:0008006" key="4">
    <source>
        <dbReference type="Google" id="ProtNLM"/>
    </source>
</evidence>
<dbReference type="Gene3D" id="6.10.340.10">
    <property type="match status" value="1"/>
</dbReference>
<accession>A0ABV2BWS7</accession>
<dbReference type="RefSeq" id="WP_353896987.1">
    <property type="nucleotide sequence ID" value="NZ_JBEVCJ010000021.1"/>
</dbReference>
<keyword evidence="1" id="KW-0812">Transmembrane</keyword>
<comment type="caution">
    <text evidence="2">The sequence shown here is derived from an EMBL/GenBank/DDBJ whole genome shotgun (WGS) entry which is preliminary data.</text>
</comment>
<dbReference type="EMBL" id="JBEVCJ010000021">
    <property type="protein sequence ID" value="MET1256401.1"/>
    <property type="molecule type" value="Genomic_DNA"/>
</dbReference>
<dbReference type="Proteomes" id="UP001548189">
    <property type="component" value="Unassembled WGS sequence"/>
</dbReference>
<protein>
    <recommendedName>
        <fullName evidence="4">Methyl-accepting chemotaxis protein</fullName>
    </recommendedName>
</protein>
<organism evidence="2 3">
    <name type="scientific">Aliikangiella maris</name>
    <dbReference type="NCBI Taxonomy" id="3162458"/>
    <lineage>
        <taxon>Bacteria</taxon>
        <taxon>Pseudomonadati</taxon>
        <taxon>Pseudomonadota</taxon>
        <taxon>Gammaproteobacteria</taxon>
        <taxon>Oceanospirillales</taxon>
        <taxon>Pleioneaceae</taxon>
        <taxon>Aliikangiella</taxon>
    </lineage>
</organism>
<keyword evidence="3" id="KW-1185">Reference proteome</keyword>
<gene>
    <name evidence="2" type="ORF">ABVT43_14770</name>
</gene>
<evidence type="ECO:0000313" key="3">
    <source>
        <dbReference type="Proteomes" id="UP001548189"/>
    </source>
</evidence>
<keyword evidence="1" id="KW-1133">Transmembrane helix</keyword>
<feature type="transmembrane region" description="Helical" evidence="1">
    <location>
        <begin position="159"/>
        <end position="180"/>
    </location>
</feature>
<name>A0ABV2BWS7_9GAMM</name>
<keyword evidence="1" id="KW-0472">Membrane</keyword>
<proteinExistence type="predicted"/>
<sequence>MQSIRQSNELAPQVLESRLEKSQLLNQLIQVYTHNIIDTAHKARSGMVIWKDAKTKLEHGKTRALDFWAQLERTANNEQEIEQIQATKPLFSESIKAIETLQQHVADESAYSLGNFVDLNLYTSLDPLLISLDKIVLLEKEIASQEIEQNSNQLEFQNLIFIIIIFIVVIVVIIFGLSIFRSIEKPLSHLLETMTQIEI</sequence>